<comment type="caution">
    <text evidence="2">The sequence shown here is derived from an EMBL/GenBank/DDBJ whole genome shotgun (WGS) entry which is preliminary data.</text>
</comment>
<reference evidence="2" key="1">
    <citation type="journal article" date="2015" name="Proc. Natl. Acad. Sci. U.S.A.">
        <title>Networks of energetic and metabolic interactions define dynamics in microbial communities.</title>
        <authorList>
            <person name="Embree M."/>
            <person name="Liu J.K."/>
            <person name="Al-Bassam M.M."/>
            <person name="Zengler K."/>
        </authorList>
    </citation>
    <scope>NUCLEOTIDE SEQUENCE</scope>
</reference>
<feature type="region of interest" description="Disordered" evidence="1">
    <location>
        <begin position="1"/>
        <end position="25"/>
    </location>
</feature>
<dbReference type="AlphaFoldDB" id="A0A0W8F2W4"/>
<evidence type="ECO:0000313" key="2">
    <source>
        <dbReference type="EMBL" id="KUG14930.1"/>
    </source>
</evidence>
<feature type="compositionally biased region" description="Basic and acidic residues" evidence="1">
    <location>
        <begin position="14"/>
        <end position="25"/>
    </location>
</feature>
<sequence length="47" mass="5628">MKIPGSPACRTRFRASDPARRDHEGNPYVACSRMRWDKRCQKIRYYP</sequence>
<proteinExistence type="predicted"/>
<organism evidence="2">
    <name type="scientific">hydrocarbon metagenome</name>
    <dbReference type="NCBI Taxonomy" id="938273"/>
    <lineage>
        <taxon>unclassified sequences</taxon>
        <taxon>metagenomes</taxon>
        <taxon>ecological metagenomes</taxon>
    </lineage>
</organism>
<protein>
    <submittedName>
        <fullName evidence="2">Uncharacterized protein</fullName>
    </submittedName>
</protein>
<gene>
    <name evidence="2" type="ORF">ASZ90_015428</name>
</gene>
<accession>A0A0W8F2W4</accession>
<name>A0A0W8F2W4_9ZZZZ</name>
<evidence type="ECO:0000256" key="1">
    <source>
        <dbReference type="SAM" id="MobiDB-lite"/>
    </source>
</evidence>
<dbReference type="EMBL" id="LNQE01001604">
    <property type="protein sequence ID" value="KUG14930.1"/>
    <property type="molecule type" value="Genomic_DNA"/>
</dbReference>